<dbReference type="Pfam" id="PF07993">
    <property type="entry name" value="NAD_binding_4"/>
    <property type="match status" value="1"/>
</dbReference>
<keyword evidence="1" id="KW-0596">Phosphopantetheine</keyword>
<keyword evidence="2" id="KW-0597">Phosphoprotein</keyword>
<feature type="domain" description="Thioester reductase (TE)" evidence="3">
    <location>
        <begin position="24"/>
        <end position="106"/>
    </location>
</feature>
<accession>A0A8E0QTP1</accession>
<dbReference type="GeneID" id="66994884"/>
<organism evidence="4 5">
    <name type="scientific">Aspergillus udagawae</name>
    <dbReference type="NCBI Taxonomy" id="91492"/>
    <lineage>
        <taxon>Eukaryota</taxon>
        <taxon>Fungi</taxon>
        <taxon>Dikarya</taxon>
        <taxon>Ascomycota</taxon>
        <taxon>Pezizomycotina</taxon>
        <taxon>Eurotiomycetes</taxon>
        <taxon>Eurotiomycetidae</taxon>
        <taxon>Eurotiales</taxon>
        <taxon>Aspergillaceae</taxon>
        <taxon>Aspergillus</taxon>
        <taxon>Aspergillus subgen. Fumigati</taxon>
    </lineage>
</organism>
<dbReference type="InterPro" id="IPR013120">
    <property type="entry name" value="FAR_NAD-bd"/>
</dbReference>
<comment type="caution">
    <text evidence="4">The sequence shown here is derived from an EMBL/GenBank/DDBJ whole genome shotgun (WGS) entry which is preliminary data.</text>
</comment>
<evidence type="ECO:0000313" key="5">
    <source>
        <dbReference type="Proteomes" id="UP000036893"/>
    </source>
</evidence>
<dbReference type="Gene3D" id="3.40.50.720">
    <property type="entry name" value="NAD(P)-binding Rossmann-like Domain"/>
    <property type="match status" value="1"/>
</dbReference>
<dbReference type="InterPro" id="IPR036291">
    <property type="entry name" value="NAD(P)-bd_dom_sf"/>
</dbReference>
<sequence length="134" mass="14694">MPVLVDDVLTLPEWQNAQEGKVFLTGATGFAGAYMLARLLSMPTVKKVACLARGRGEQTPANRIQQALEKYRLWDGSLERAQKIIVIEGDLADDALGMAEDQYRWLPNGPVLSSMWEQGSIGASPTRLTSNLMS</sequence>
<dbReference type="RefSeq" id="XP_043148235.1">
    <property type="nucleotide sequence ID" value="XM_043292300.1"/>
</dbReference>
<dbReference type="EMBL" id="BBXM02000005">
    <property type="protein sequence ID" value="GIC90969.1"/>
    <property type="molecule type" value="Genomic_DNA"/>
</dbReference>
<dbReference type="PANTHER" id="PTHR44845:SF6">
    <property type="entry name" value="BETA-ALANINE-ACTIVATING ENZYME"/>
    <property type="match status" value="1"/>
</dbReference>
<protein>
    <submittedName>
        <fullName evidence="4">PKS/NRPS-like protein biosynthetic cluster</fullName>
    </submittedName>
</protein>
<gene>
    <name evidence="4" type="ORF">Aud_007407</name>
</gene>
<evidence type="ECO:0000313" key="4">
    <source>
        <dbReference type="EMBL" id="GIC90969.1"/>
    </source>
</evidence>
<evidence type="ECO:0000256" key="1">
    <source>
        <dbReference type="ARBA" id="ARBA00022450"/>
    </source>
</evidence>
<proteinExistence type="predicted"/>
<dbReference type="SUPFAM" id="SSF51735">
    <property type="entry name" value="NAD(P)-binding Rossmann-fold domains"/>
    <property type="match status" value="1"/>
</dbReference>
<evidence type="ECO:0000256" key="2">
    <source>
        <dbReference type="ARBA" id="ARBA00022553"/>
    </source>
</evidence>
<dbReference type="AlphaFoldDB" id="A0A8E0QTP1"/>
<dbReference type="Proteomes" id="UP000036893">
    <property type="component" value="Unassembled WGS sequence"/>
</dbReference>
<dbReference type="PANTHER" id="PTHR44845">
    <property type="entry name" value="CARRIER DOMAIN-CONTAINING PROTEIN"/>
    <property type="match status" value="1"/>
</dbReference>
<reference evidence="4" key="1">
    <citation type="journal article" date="2015" name="Genome Announc.">
        <title>Draft Genome Sequence of the Pathogenic Filamentous Fungus Aspergillus udagawae Strain IFM 46973T.</title>
        <authorList>
            <person name="Kusuya Y."/>
            <person name="Takahashi-Nakaguchi A."/>
            <person name="Takahashi H."/>
            <person name="Yaguchi T."/>
        </authorList>
    </citation>
    <scope>NUCLEOTIDE SEQUENCE</scope>
    <source>
        <strain evidence="4">IFM 46973</strain>
    </source>
</reference>
<reference evidence="4" key="2">
    <citation type="submission" date="2021-01" db="EMBL/GenBank/DDBJ databases">
        <title>Pan-genome distribution and transcriptional activeness of fungal secondary metabolism genes in Aspergillus section Fumigati.</title>
        <authorList>
            <person name="Takahashi H."/>
            <person name="Umemura M."/>
            <person name="Ninomiya A."/>
            <person name="Kusuya Y."/>
            <person name="Urayama S."/>
            <person name="Shimizu M."/>
            <person name="Watanabe A."/>
            <person name="Kamei K."/>
            <person name="Yaguchi T."/>
            <person name="Hagiwara D."/>
        </authorList>
    </citation>
    <scope>NUCLEOTIDE SEQUENCE</scope>
    <source>
        <strain evidence="4">IFM 46973</strain>
    </source>
</reference>
<name>A0A8E0QTP1_9EURO</name>
<evidence type="ECO:0000259" key="3">
    <source>
        <dbReference type="Pfam" id="PF07993"/>
    </source>
</evidence>